<evidence type="ECO:0000256" key="5">
    <source>
        <dbReference type="ARBA" id="ARBA00047913"/>
    </source>
</evidence>
<evidence type="ECO:0000256" key="6">
    <source>
        <dbReference type="HAMAP-Rule" id="MF_00122"/>
    </source>
</evidence>
<dbReference type="NCBIfam" id="TIGR00135">
    <property type="entry name" value="gatC"/>
    <property type="match status" value="1"/>
</dbReference>
<dbReference type="GO" id="GO:0050567">
    <property type="term" value="F:glutaminyl-tRNA synthase (glutamine-hydrolyzing) activity"/>
    <property type="evidence" value="ECO:0007669"/>
    <property type="project" value="UniProtKB-UniRule"/>
</dbReference>
<evidence type="ECO:0000256" key="1">
    <source>
        <dbReference type="ARBA" id="ARBA00010757"/>
    </source>
</evidence>
<evidence type="ECO:0000313" key="8">
    <source>
        <dbReference type="EMBL" id="TLQ03715.1"/>
    </source>
</evidence>
<evidence type="ECO:0000256" key="2">
    <source>
        <dbReference type="ARBA" id="ARBA00011123"/>
    </source>
</evidence>
<evidence type="ECO:0000313" key="10">
    <source>
        <dbReference type="Proteomes" id="UP000305541"/>
    </source>
</evidence>
<keyword evidence="6" id="KW-0648">Protein biosynthesis</keyword>
<name>A0A0R2KZJ2_9LACO</name>
<dbReference type="GO" id="GO:0006450">
    <property type="term" value="P:regulation of translational fidelity"/>
    <property type="evidence" value="ECO:0007669"/>
    <property type="project" value="InterPro"/>
</dbReference>
<dbReference type="OrthoDB" id="9813938at2"/>
<dbReference type="Proteomes" id="UP000305541">
    <property type="component" value="Unassembled WGS sequence"/>
</dbReference>
<dbReference type="HAMAP" id="MF_00122">
    <property type="entry name" value="GatC"/>
    <property type="match status" value="1"/>
</dbReference>
<evidence type="ECO:0000313" key="7">
    <source>
        <dbReference type="EMBL" id="KRN94798.1"/>
    </source>
</evidence>
<dbReference type="Gene3D" id="1.10.20.60">
    <property type="entry name" value="Glu-tRNAGln amidotransferase C subunit, N-terminal domain"/>
    <property type="match status" value="1"/>
</dbReference>
<organism evidence="7 9">
    <name type="scientific">Pediococcus stilesii</name>
    <dbReference type="NCBI Taxonomy" id="331679"/>
    <lineage>
        <taxon>Bacteria</taxon>
        <taxon>Bacillati</taxon>
        <taxon>Bacillota</taxon>
        <taxon>Bacilli</taxon>
        <taxon>Lactobacillales</taxon>
        <taxon>Lactobacillaceae</taxon>
        <taxon>Pediococcus</taxon>
    </lineage>
</organism>
<comment type="function">
    <text evidence="3 6">Allows the formation of correctly charged Asn-tRNA(Asn) or Gln-tRNA(Gln) through the transamidation of misacylated Asp-tRNA(Asn) or Glu-tRNA(Gln) in organisms which lack either or both of asparaginyl-tRNA or glutaminyl-tRNA synthetases. The reaction takes place in the presence of glutamine and ATP through an activated phospho-Asp-tRNA(Asn) or phospho-Glu-tRNA(Gln).</text>
</comment>
<dbReference type="GO" id="GO:0006412">
    <property type="term" value="P:translation"/>
    <property type="evidence" value="ECO:0007669"/>
    <property type="project" value="UniProtKB-UniRule"/>
</dbReference>
<comment type="similarity">
    <text evidence="1 6">Belongs to the GatC family.</text>
</comment>
<dbReference type="InterPro" id="IPR036113">
    <property type="entry name" value="Asp/Glu-ADT_sf_sub_c"/>
</dbReference>
<comment type="catalytic activity">
    <reaction evidence="4 6">
        <text>L-aspartyl-tRNA(Asn) + L-glutamine + ATP + H2O = L-asparaginyl-tRNA(Asn) + L-glutamate + ADP + phosphate + 2 H(+)</text>
        <dbReference type="Rhea" id="RHEA:14513"/>
        <dbReference type="Rhea" id="RHEA-COMP:9674"/>
        <dbReference type="Rhea" id="RHEA-COMP:9677"/>
        <dbReference type="ChEBI" id="CHEBI:15377"/>
        <dbReference type="ChEBI" id="CHEBI:15378"/>
        <dbReference type="ChEBI" id="CHEBI:29985"/>
        <dbReference type="ChEBI" id="CHEBI:30616"/>
        <dbReference type="ChEBI" id="CHEBI:43474"/>
        <dbReference type="ChEBI" id="CHEBI:58359"/>
        <dbReference type="ChEBI" id="CHEBI:78515"/>
        <dbReference type="ChEBI" id="CHEBI:78516"/>
        <dbReference type="ChEBI" id="CHEBI:456216"/>
    </reaction>
</comment>
<comment type="caution">
    <text evidence="7">The sequence shown here is derived from an EMBL/GenBank/DDBJ whole genome shotgun (WGS) entry which is preliminary data.</text>
</comment>
<dbReference type="Proteomes" id="UP000051859">
    <property type="component" value="Unassembled WGS sequence"/>
</dbReference>
<dbReference type="SUPFAM" id="SSF141000">
    <property type="entry name" value="Glu-tRNAGln amidotransferase C subunit"/>
    <property type="match status" value="1"/>
</dbReference>
<comment type="catalytic activity">
    <reaction evidence="5 6">
        <text>L-glutamyl-tRNA(Gln) + L-glutamine + ATP + H2O = L-glutaminyl-tRNA(Gln) + L-glutamate + ADP + phosphate + H(+)</text>
        <dbReference type="Rhea" id="RHEA:17521"/>
        <dbReference type="Rhea" id="RHEA-COMP:9681"/>
        <dbReference type="Rhea" id="RHEA-COMP:9684"/>
        <dbReference type="ChEBI" id="CHEBI:15377"/>
        <dbReference type="ChEBI" id="CHEBI:15378"/>
        <dbReference type="ChEBI" id="CHEBI:29985"/>
        <dbReference type="ChEBI" id="CHEBI:30616"/>
        <dbReference type="ChEBI" id="CHEBI:43474"/>
        <dbReference type="ChEBI" id="CHEBI:58359"/>
        <dbReference type="ChEBI" id="CHEBI:78520"/>
        <dbReference type="ChEBI" id="CHEBI:78521"/>
        <dbReference type="ChEBI" id="CHEBI:456216"/>
    </reaction>
</comment>
<dbReference type="AlphaFoldDB" id="A0A0R2KZJ2"/>
<proteinExistence type="inferred from homology"/>
<keyword evidence="6" id="KW-0547">Nucleotide-binding</keyword>
<protein>
    <recommendedName>
        <fullName evidence="6">Aspartyl/glutamyl-tRNA(Asn/Gln) amidotransferase subunit C</fullName>
        <shortName evidence="6">Asp/Glu-ADT subunit C</shortName>
        <ecNumber evidence="6">6.3.5.-</ecNumber>
    </recommendedName>
</protein>
<evidence type="ECO:0000256" key="3">
    <source>
        <dbReference type="ARBA" id="ARBA00024799"/>
    </source>
</evidence>
<evidence type="ECO:0000313" key="9">
    <source>
        <dbReference type="Proteomes" id="UP000051859"/>
    </source>
</evidence>
<keyword evidence="6" id="KW-0436">Ligase</keyword>
<dbReference type="PANTHER" id="PTHR15004:SF0">
    <property type="entry name" value="GLUTAMYL-TRNA(GLN) AMIDOTRANSFERASE SUBUNIT C, MITOCHONDRIAL"/>
    <property type="match status" value="1"/>
</dbReference>
<dbReference type="PATRIC" id="fig|331679.3.peg.1085"/>
<dbReference type="GO" id="GO:0016740">
    <property type="term" value="F:transferase activity"/>
    <property type="evidence" value="ECO:0007669"/>
    <property type="project" value="UniProtKB-KW"/>
</dbReference>
<gene>
    <name evidence="6 8" type="primary">gatC</name>
    <name evidence="8" type="ORF">FEZ51_07915</name>
    <name evidence="7" type="ORF">IV81_GL001075</name>
</gene>
<dbReference type="Pfam" id="PF02686">
    <property type="entry name" value="GatC"/>
    <property type="match status" value="1"/>
</dbReference>
<keyword evidence="7" id="KW-0808">Transferase</keyword>
<dbReference type="GO" id="GO:0070681">
    <property type="term" value="P:glutaminyl-tRNAGln biosynthesis via transamidation"/>
    <property type="evidence" value="ECO:0007669"/>
    <property type="project" value="TreeGrafter"/>
</dbReference>
<keyword evidence="6" id="KW-0067">ATP-binding</keyword>
<dbReference type="EMBL" id="JQBX01000003">
    <property type="protein sequence ID" value="KRN94798.1"/>
    <property type="molecule type" value="Genomic_DNA"/>
</dbReference>
<evidence type="ECO:0000256" key="4">
    <source>
        <dbReference type="ARBA" id="ARBA00047380"/>
    </source>
</evidence>
<keyword evidence="9" id="KW-1185">Reference proteome</keyword>
<accession>A0A0R2KZJ2</accession>
<dbReference type="GO" id="GO:0005524">
    <property type="term" value="F:ATP binding"/>
    <property type="evidence" value="ECO:0007669"/>
    <property type="project" value="UniProtKB-KW"/>
</dbReference>
<reference evidence="8 10" key="2">
    <citation type="submission" date="2019-05" db="EMBL/GenBank/DDBJ databases">
        <title>The metagenome of a microbial culture collection derived from dairy environment covers the genomic content of the human microbiome.</title>
        <authorList>
            <person name="Roder T."/>
            <person name="Wuthrich D."/>
            <person name="Sattari Z."/>
            <person name="Von Ah U."/>
            <person name="Bar C."/>
            <person name="Ronchi F."/>
            <person name="Macpherson A.J."/>
            <person name="Ganal-Vonarburg S.C."/>
            <person name="Bruggmann R."/>
            <person name="Vergeres G."/>
        </authorList>
    </citation>
    <scope>NUCLEOTIDE SEQUENCE [LARGE SCALE GENOMIC DNA]</scope>
    <source>
        <strain evidence="8 10">FAM 18815</strain>
    </source>
</reference>
<comment type="subunit">
    <text evidence="2 6">Heterotrimer of A, B and C subunits.</text>
</comment>
<sequence>MTTENNITKADVAHVASLAKLKFNDNELEKFTGQIEDIIDMVNTLNEVDTDNVKPTFNVTDQFNRMREDVAVRSGDKEALLANAPDTENGFIRVPAILDESEEA</sequence>
<dbReference type="EC" id="6.3.5.-" evidence="6"/>
<reference evidence="7 9" key="1">
    <citation type="journal article" date="2015" name="Genome Announc.">
        <title>Expanding the biotechnology potential of lactobacilli through comparative genomics of 213 strains and associated genera.</title>
        <authorList>
            <person name="Sun Z."/>
            <person name="Harris H.M."/>
            <person name="McCann A."/>
            <person name="Guo C."/>
            <person name="Argimon S."/>
            <person name="Zhang W."/>
            <person name="Yang X."/>
            <person name="Jeffery I.B."/>
            <person name="Cooney J.C."/>
            <person name="Kagawa T.F."/>
            <person name="Liu W."/>
            <person name="Song Y."/>
            <person name="Salvetti E."/>
            <person name="Wrobel A."/>
            <person name="Rasinkangas P."/>
            <person name="Parkhill J."/>
            <person name="Rea M.C."/>
            <person name="O'Sullivan O."/>
            <person name="Ritari J."/>
            <person name="Douillard F.P."/>
            <person name="Paul Ross R."/>
            <person name="Yang R."/>
            <person name="Briner A.E."/>
            <person name="Felis G.E."/>
            <person name="de Vos W.M."/>
            <person name="Barrangou R."/>
            <person name="Klaenhammer T.R."/>
            <person name="Caufield P.W."/>
            <person name="Cui Y."/>
            <person name="Zhang H."/>
            <person name="O'Toole P.W."/>
        </authorList>
    </citation>
    <scope>NUCLEOTIDE SEQUENCE [LARGE SCALE GENOMIC DNA]</scope>
    <source>
        <strain evidence="7 9">DSM 18001</strain>
    </source>
</reference>
<dbReference type="PANTHER" id="PTHR15004">
    <property type="entry name" value="GLUTAMYL-TRNA(GLN) AMIDOTRANSFERASE SUBUNIT C, MITOCHONDRIAL"/>
    <property type="match status" value="1"/>
</dbReference>
<dbReference type="RefSeq" id="WP_057801744.1">
    <property type="nucleotide sequence ID" value="NZ_JQBX01000003.1"/>
</dbReference>
<dbReference type="EMBL" id="VBTH01000015">
    <property type="protein sequence ID" value="TLQ03715.1"/>
    <property type="molecule type" value="Genomic_DNA"/>
</dbReference>
<dbReference type="STRING" id="331679.IV81_GL001075"/>
<dbReference type="InterPro" id="IPR003837">
    <property type="entry name" value="GatC"/>
</dbReference>